<dbReference type="FunFam" id="3.90.980.10:FF:000001">
    <property type="entry name" value="DNA primase"/>
    <property type="match status" value="1"/>
</dbReference>
<comment type="caution">
    <text evidence="16">The sequence shown here is derived from an EMBL/GenBank/DDBJ whole genome shotgun (WGS) entry which is preliminary data.</text>
</comment>
<dbReference type="InterPro" id="IPR006171">
    <property type="entry name" value="TOPRIM_dom"/>
</dbReference>
<dbReference type="PANTHER" id="PTHR30313">
    <property type="entry name" value="DNA PRIMASE"/>
    <property type="match status" value="1"/>
</dbReference>
<dbReference type="RefSeq" id="WP_132257430.1">
    <property type="nucleotide sequence ID" value="NZ_SLZQ01000002.1"/>
</dbReference>
<evidence type="ECO:0000256" key="10">
    <source>
        <dbReference type="ARBA" id="ARBA00023125"/>
    </source>
</evidence>
<dbReference type="Gene3D" id="3.90.980.10">
    <property type="entry name" value="DNA primase, catalytic core, N-terminal domain"/>
    <property type="match status" value="1"/>
</dbReference>
<dbReference type="EC" id="2.7.7.101" evidence="12"/>
<dbReference type="InterPro" id="IPR006295">
    <property type="entry name" value="DNA_primase_DnaG"/>
</dbReference>
<dbReference type="Pfam" id="PF08278">
    <property type="entry name" value="DnaG_DnaB_bind"/>
    <property type="match status" value="1"/>
</dbReference>
<dbReference type="HAMAP" id="MF_00974">
    <property type="entry name" value="DNA_primase_DnaG"/>
    <property type="match status" value="1"/>
</dbReference>
<dbReference type="FunFam" id="3.40.1360.10:FF:000002">
    <property type="entry name" value="DNA primase"/>
    <property type="match status" value="1"/>
</dbReference>
<evidence type="ECO:0000256" key="9">
    <source>
        <dbReference type="ARBA" id="ARBA00022842"/>
    </source>
</evidence>
<evidence type="ECO:0000256" key="3">
    <source>
        <dbReference type="ARBA" id="ARBA00022679"/>
    </source>
</evidence>
<feature type="zinc finger region" description="CHC2-type" evidence="12 14">
    <location>
        <begin position="37"/>
        <end position="61"/>
    </location>
</feature>
<keyword evidence="10 12" id="KW-0238">DNA-binding</keyword>
<dbReference type="SMART" id="SM00493">
    <property type="entry name" value="TOPRIM"/>
    <property type="match status" value="1"/>
</dbReference>
<dbReference type="Gene3D" id="3.40.1360.10">
    <property type="match status" value="1"/>
</dbReference>
<keyword evidence="4 12" id="KW-0548">Nucleotidyltransferase</keyword>
<keyword evidence="7 12" id="KW-0863">Zinc-finger</keyword>
<keyword evidence="9" id="KW-0460">Magnesium</keyword>
<dbReference type="InterPro" id="IPR013264">
    <property type="entry name" value="DNAG_N"/>
</dbReference>
<name>A0A4V6NY06_PAULE</name>
<keyword evidence="1 12" id="KW-0240">DNA-directed RNA polymerase</keyword>
<evidence type="ECO:0000256" key="12">
    <source>
        <dbReference type="HAMAP-Rule" id="MF_00974"/>
    </source>
</evidence>
<feature type="domain" description="Toprim" evidence="15">
    <location>
        <begin position="260"/>
        <end position="342"/>
    </location>
</feature>
<dbReference type="InterPro" id="IPR037068">
    <property type="entry name" value="DNA_primase_core_N_sf"/>
</dbReference>
<dbReference type="InterPro" id="IPR019475">
    <property type="entry name" value="DNA_primase_DnaB-bd"/>
</dbReference>
<dbReference type="InterPro" id="IPR013173">
    <property type="entry name" value="DNA_primase_DnaG_DnaB-bd_dom"/>
</dbReference>
<evidence type="ECO:0000256" key="2">
    <source>
        <dbReference type="ARBA" id="ARBA00022515"/>
    </source>
</evidence>
<comment type="function">
    <text evidence="12 13">RNA polymerase that catalyzes the synthesis of short RNA molecules used as primers for DNA polymerase during DNA replication.</text>
</comment>
<evidence type="ECO:0000256" key="14">
    <source>
        <dbReference type="PIRSR" id="PIRSR002811-1"/>
    </source>
</evidence>
<dbReference type="GO" id="GO:0008270">
    <property type="term" value="F:zinc ion binding"/>
    <property type="evidence" value="ECO:0007669"/>
    <property type="project" value="UniProtKB-UniRule"/>
</dbReference>
<dbReference type="Gene3D" id="1.20.50.20">
    <property type="entry name" value="DnaG, RNA polymerase domain, helical bundle"/>
    <property type="match status" value="1"/>
</dbReference>
<dbReference type="InterPro" id="IPR030846">
    <property type="entry name" value="DnaG_bac"/>
</dbReference>
<dbReference type="Gene3D" id="1.10.860.10">
    <property type="entry name" value="DNAb Helicase, Chain A"/>
    <property type="match status" value="1"/>
</dbReference>
<evidence type="ECO:0000256" key="5">
    <source>
        <dbReference type="ARBA" id="ARBA00022705"/>
    </source>
</evidence>
<dbReference type="InterPro" id="IPR034151">
    <property type="entry name" value="TOPRIM_DnaG_bac"/>
</dbReference>
<dbReference type="Pfam" id="PF01807">
    <property type="entry name" value="Zn_ribbon_DnaG"/>
    <property type="match status" value="1"/>
</dbReference>
<proteinExistence type="inferred from homology"/>
<comment type="subunit">
    <text evidence="12">Monomer. Interacts with DnaB.</text>
</comment>
<dbReference type="SUPFAM" id="SSF57783">
    <property type="entry name" value="Zinc beta-ribbon"/>
    <property type="match status" value="1"/>
</dbReference>
<dbReference type="GO" id="GO:0003677">
    <property type="term" value="F:DNA binding"/>
    <property type="evidence" value="ECO:0007669"/>
    <property type="project" value="UniProtKB-KW"/>
</dbReference>
<dbReference type="GO" id="GO:0006269">
    <property type="term" value="P:DNA replication, synthesis of primer"/>
    <property type="evidence" value="ECO:0007669"/>
    <property type="project" value="UniProtKB-UniRule"/>
</dbReference>
<sequence>MIPQSFIQDLLNRVDIVDVVGKYVQLKKGGANFMGLCPFHNEKSPSFTVSPSKQFYHCFGCGAHGTAIGFLIEYSGIGFVDAVKELAQGVGMTVPNDDDRLPPAQRAEAQAKSLALSDVMTRACDYYRKQLRGAQNAIAYLQKRGLSGEIAARFGMGYAPDAWDGLKTVFPDYQNEALVEAGLVIDKSEEEGAGRKRYDRFRDRIMFPIRNTKGQVIGFGGRVLEQGEPKYLNSPETPLFQKGSELYGLFEARQAIRDAGYVLVTEGYMDVVALAQLGFPQAVATLGTACTPTHVQKLLRQTDHVVFSFDGDAAGRRAARRALDACLPHAGDNKTIQFLFLPAEHDPDSYVREFGAEAFEAQIKDAMPLSRFLLKEVAGEHDLRTAEGRARAQFDAKPLLQAMPASALRLQIVRSLAQMTQSTPAEIEALFELAKPVARARIAPPKTSRPAPVGLERQILRLLVAHPVLAASLDHEALEVLARLVPERTEIWAQLAAASQAMGEHATFAALAEQLRATGGEFEDLIAEIAADQESDVNTARLELAGALRQTKMKLLKAEMEQLAASGLQSDEARQRYRQLMMQQDQLRREAQSESGQG</sequence>
<keyword evidence="11 12" id="KW-0804">Transcription</keyword>
<organism evidence="16 17">
    <name type="scientific">Paucimonas lemoignei</name>
    <name type="common">Pseudomonas lemoignei</name>
    <dbReference type="NCBI Taxonomy" id="29443"/>
    <lineage>
        <taxon>Bacteria</taxon>
        <taxon>Pseudomonadati</taxon>
        <taxon>Pseudomonadota</taxon>
        <taxon>Betaproteobacteria</taxon>
        <taxon>Burkholderiales</taxon>
        <taxon>Burkholderiaceae</taxon>
        <taxon>Paucimonas</taxon>
    </lineage>
</organism>
<dbReference type="Proteomes" id="UP000295382">
    <property type="component" value="Unassembled WGS sequence"/>
</dbReference>
<comment type="catalytic activity">
    <reaction evidence="12">
        <text>ssDNA + n NTP = ssDNA/pppN(pN)n-1 hybrid + (n-1) diphosphate.</text>
        <dbReference type="EC" id="2.7.7.101"/>
    </reaction>
</comment>
<comment type="domain">
    <text evidence="12">Contains an N-terminal zinc-binding domain, a central core domain that contains the primase activity, and a C-terminal DnaB-binding domain.</text>
</comment>
<dbReference type="GO" id="GO:1990077">
    <property type="term" value="C:primosome complex"/>
    <property type="evidence" value="ECO:0007669"/>
    <property type="project" value="UniProtKB-KW"/>
</dbReference>
<dbReference type="Pfam" id="PF13155">
    <property type="entry name" value="Toprim_2"/>
    <property type="match status" value="1"/>
</dbReference>
<keyword evidence="8 12" id="KW-0862">Zinc</keyword>
<keyword evidence="17" id="KW-1185">Reference proteome</keyword>
<evidence type="ECO:0000256" key="4">
    <source>
        <dbReference type="ARBA" id="ARBA00022695"/>
    </source>
</evidence>
<evidence type="ECO:0000313" key="17">
    <source>
        <dbReference type="Proteomes" id="UP000295382"/>
    </source>
</evidence>
<keyword evidence="6 12" id="KW-0479">Metal-binding</keyword>
<comment type="cofactor">
    <cofactor evidence="12 13 14">
        <name>Zn(2+)</name>
        <dbReference type="ChEBI" id="CHEBI:29105"/>
    </cofactor>
    <text evidence="12 13 14">Binds 1 zinc ion per monomer.</text>
</comment>
<dbReference type="EMBL" id="SLZQ01000002">
    <property type="protein sequence ID" value="TCS38370.1"/>
    <property type="molecule type" value="Genomic_DNA"/>
</dbReference>
<accession>A0A4V6NY06</accession>
<evidence type="ECO:0000256" key="1">
    <source>
        <dbReference type="ARBA" id="ARBA00022478"/>
    </source>
</evidence>
<evidence type="ECO:0000256" key="13">
    <source>
        <dbReference type="PIRNR" id="PIRNR002811"/>
    </source>
</evidence>
<dbReference type="GO" id="GO:0000428">
    <property type="term" value="C:DNA-directed RNA polymerase complex"/>
    <property type="evidence" value="ECO:0007669"/>
    <property type="project" value="UniProtKB-KW"/>
</dbReference>
<keyword evidence="5 12" id="KW-0235">DNA replication</keyword>
<dbReference type="FunFam" id="3.90.580.10:FF:000001">
    <property type="entry name" value="DNA primase"/>
    <property type="match status" value="1"/>
</dbReference>
<keyword evidence="2 12" id="KW-0639">Primosome</keyword>
<evidence type="ECO:0000313" key="16">
    <source>
        <dbReference type="EMBL" id="TCS38370.1"/>
    </source>
</evidence>
<dbReference type="PROSITE" id="PS50880">
    <property type="entry name" value="TOPRIM"/>
    <property type="match status" value="1"/>
</dbReference>
<evidence type="ECO:0000259" key="15">
    <source>
        <dbReference type="PROSITE" id="PS50880"/>
    </source>
</evidence>
<evidence type="ECO:0000256" key="8">
    <source>
        <dbReference type="ARBA" id="ARBA00022833"/>
    </source>
</evidence>
<dbReference type="AlphaFoldDB" id="A0A4V6NY06"/>
<dbReference type="InterPro" id="IPR016136">
    <property type="entry name" value="DNA_helicase_N/primase_C"/>
</dbReference>
<dbReference type="Gene3D" id="3.90.580.10">
    <property type="entry name" value="Zinc finger, CHC2-type domain"/>
    <property type="match status" value="1"/>
</dbReference>
<dbReference type="GO" id="GO:0005737">
    <property type="term" value="C:cytoplasm"/>
    <property type="evidence" value="ECO:0007669"/>
    <property type="project" value="TreeGrafter"/>
</dbReference>
<dbReference type="Pfam" id="PF08275">
    <property type="entry name" value="DNAG_N"/>
    <property type="match status" value="1"/>
</dbReference>
<dbReference type="SMART" id="SM00400">
    <property type="entry name" value="ZnF_CHCC"/>
    <property type="match status" value="1"/>
</dbReference>
<gene>
    <name evidence="12" type="primary">dnaG</name>
    <name evidence="16" type="ORF">EDC30_102106</name>
</gene>
<dbReference type="PIRSF" id="PIRSF002811">
    <property type="entry name" value="DnaG"/>
    <property type="match status" value="1"/>
</dbReference>
<dbReference type="InterPro" id="IPR036977">
    <property type="entry name" value="DNA_primase_Znf_CHC2"/>
</dbReference>
<reference evidence="16 17" key="1">
    <citation type="submission" date="2019-03" db="EMBL/GenBank/DDBJ databases">
        <title>Genomic Encyclopedia of Type Strains, Phase IV (KMG-IV): sequencing the most valuable type-strain genomes for metagenomic binning, comparative biology and taxonomic classification.</title>
        <authorList>
            <person name="Goeker M."/>
        </authorList>
    </citation>
    <scope>NUCLEOTIDE SEQUENCE [LARGE SCALE GENOMIC DNA]</scope>
    <source>
        <strain evidence="16 17">DSM 7445</strain>
    </source>
</reference>
<evidence type="ECO:0000256" key="11">
    <source>
        <dbReference type="ARBA" id="ARBA00023163"/>
    </source>
</evidence>
<dbReference type="InterPro" id="IPR050219">
    <property type="entry name" value="DnaG_primase"/>
</dbReference>
<evidence type="ECO:0000256" key="7">
    <source>
        <dbReference type="ARBA" id="ARBA00022771"/>
    </source>
</evidence>
<dbReference type="Pfam" id="PF10410">
    <property type="entry name" value="DnaB_bind"/>
    <property type="match status" value="1"/>
</dbReference>
<comment type="similarity">
    <text evidence="12 13">Belongs to the DnaG primase family.</text>
</comment>
<protein>
    <recommendedName>
        <fullName evidence="12 13">DNA primase</fullName>
        <ecNumber evidence="12">2.7.7.101</ecNumber>
    </recommendedName>
</protein>
<dbReference type="GO" id="GO:0003899">
    <property type="term" value="F:DNA-directed RNA polymerase activity"/>
    <property type="evidence" value="ECO:0007669"/>
    <property type="project" value="UniProtKB-UniRule"/>
</dbReference>
<keyword evidence="3 12" id="KW-0808">Transferase</keyword>
<dbReference type="CDD" id="cd03364">
    <property type="entry name" value="TOPRIM_DnaG_primases"/>
    <property type="match status" value="1"/>
</dbReference>
<dbReference type="NCBIfam" id="TIGR01391">
    <property type="entry name" value="dnaG"/>
    <property type="match status" value="1"/>
</dbReference>
<evidence type="ECO:0000256" key="6">
    <source>
        <dbReference type="ARBA" id="ARBA00022723"/>
    </source>
</evidence>
<dbReference type="SMART" id="SM00766">
    <property type="entry name" value="DnaG_DnaB_bind"/>
    <property type="match status" value="1"/>
</dbReference>
<dbReference type="PANTHER" id="PTHR30313:SF2">
    <property type="entry name" value="DNA PRIMASE"/>
    <property type="match status" value="1"/>
</dbReference>
<dbReference type="InterPro" id="IPR002694">
    <property type="entry name" value="Znf_CHC2"/>
</dbReference>
<dbReference type="OrthoDB" id="9803773at2"/>
<dbReference type="SUPFAM" id="SSF56731">
    <property type="entry name" value="DNA primase core"/>
    <property type="match status" value="1"/>
</dbReference>